<evidence type="ECO:0000313" key="1">
    <source>
        <dbReference type="EMBL" id="CAF1381572.1"/>
    </source>
</evidence>
<organism evidence="2 3">
    <name type="scientific">Didymodactylos carnosus</name>
    <dbReference type="NCBI Taxonomy" id="1234261"/>
    <lineage>
        <taxon>Eukaryota</taxon>
        <taxon>Metazoa</taxon>
        <taxon>Spiralia</taxon>
        <taxon>Gnathifera</taxon>
        <taxon>Rotifera</taxon>
        <taxon>Eurotatoria</taxon>
        <taxon>Bdelloidea</taxon>
        <taxon>Philodinida</taxon>
        <taxon>Philodinidae</taxon>
        <taxon>Didymodactylos</taxon>
    </lineage>
</organism>
<dbReference type="InterPro" id="IPR052752">
    <property type="entry name" value="NACHT-WD_repeat"/>
</dbReference>
<reference evidence="2" key="1">
    <citation type="submission" date="2021-02" db="EMBL/GenBank/DDBJ databases">
        <authorList>
            <person name="Nowell W R."/>
        </authorList>
    </citation>
    <scope>NUCLEOTIDE SEQUENCE</scope>
</reference>
<dbReference type="Proteomes" id="UP000682733">
    <property type="component" value="Unassembled WGS sequence"/>
</dbReference>
<comment type="caution">
    <text evidence="2">The sequence shown here is derived from an EMBL/GenBank/DDBJ whole genome shotgun (WGS) entry which is preliminary data.</text>
</comment>
<dbReference type="PANTHER" id="PTHR19871">
    <property type="entry name" value="BETA TRANSDUCIN-RELATED PROTEIN"/>
    <property type="match status" value="1"/>
</dbReference>
<feature type="non-terminal residue" evidence="2">
    <location>
        <position position="1"/>
    </location>
</feature>
<evidence type="ECO:0000313" key="3">
    <source>
        <dbReference type="Proteomes" id="UP000682733"/>
    </source>
</evidence>
<dbReference type="PANTHER" id="PTHR19871:SF40">
    <property type="entry name" value="TETRATRICOPEPTIDE REPEAT PROTEIN 41-RELATED"/>
    <property type="match status" value="1"/>
</dbReference>
<dbReference type="Proteomes" id="UP000677228">
    <property type="component" value="Unassembled WGS sequence"/>
</dbReference>
<dbReference type="EMBL" id="CAJOBA010046481">
    <property type="protein sequence ID" value="CAF4190061.1"/>
    <property type="molecule type" value="Genomic_DNA"/>
</dbReference>
<name>A0A8S2RUU6_9BILA</name>
<accession>A0A8S2RUU6</accession>
<evidence type="ECO:0000313" key="2">
    <source>
        <dbReference type="EMBL" id="CAF4190061.1"/>
    </source>
</evidence>
<proteinExistence type="predicted"/>
<dbReference type="EMBL" id="CAJNOK010024788">
    <property type="protein sequence ID" value="CAF1381572.1"/>
    <property type="molecule type" value="Genomic_DNA"/>
</dbReference>
<dbReference type="AlphaFoldDB" id="A0A8S2RUU6"/>
<protein>
    <submittedName>
        <fullName evidence="2">Uncharacterized protein</fullName>
    </submittedName>
</protein>
<sequence length="375" mass="44151">MDASDNYHDDETTTITGYKQQLEQCLNDRIPKTEQIILLLDAAESLNKKSSLSFSSSYYWLPKQLPSNVKCILTIDASEILALNQYFFDDDSSANEHDRHDDDDNKETRNKIEQEFNIELQKFNYTVTKEIFGQWFKNDKRRLSEDQWLDCSDILSGIYKMHDSVFPRELFRNTYLFDECHSLHSYDVMSRTFRQFYRIPEIIDYSLQKLYSKHGQVLVQRALQYIWLNNEMNENELNDVLSLDDDVLSSVYRFFLPSEAVFRLPGTLWVRIRNESEQYLIARDSAGVSTIHFVDRRVNSIVLFGDIKTGIDFNSASLAYESLLNTYIDVFYFCKTKQSSTEAKMMFCYLPFINPHNHLDYCVMENYTDIDNSGK</sequence>
<gene>
    <name evidence="1" type="ORF">OVA965_LOCUS32134</name>
    <name evidence="2" type="ORF">TMI583_LOCUS32990</name>
</gene>